<keyword evidence="3 6" id="KW-0378">Hydrolase</keyword>
<dbReference type="InterPro" id="IPR023635">
    <property type="entry name" value="Peptide_deformylase"/>
</dbReference>
<dbReference type="SUPFAM" id="SSF56420">
    <property type="entry name" value="Peptide deformylase"/>
    <property type="match status" value="1"/>
</dbReference>
<dbReference type="PRINTS" id="PR01576">
    <property type="entry name" value="PDEFORMYLASE"/>
</dbReference>
<name>A0A518YFG5_HELPX</name>
<evidence type="ECO:0000313" key="8">
    <source>
        <dbReference type="Proteomes" id="UP000320851"/>
    </source>
</evidence>
<feature type="active site" evidence="6">
    <location>
        <position position="139"/>
    </location>
</feature>
<dbReference type="GO" id="GO:0042586">
    <property type="term" value="F:peptide deformylase activity"/>
    <property type="evidence" value="ECO:0007669"/>
    <property type="project" value="UniProtKB-UniRule"/>
</dbReference>
<keyword evidence="4 6" id="KW-0648">Protein biosynthesis</keyword>
<dbReference type="Proteomes" id="UP000320851">
    <property type="component" value="Chromosome"/>
</dbReference>
<dbReference type="GO" id="GO:0006412">
    <property type="term" value="P:translation"/>
    <property type="evidence" value="ECO:0007669"/>
    <property type="project" value="UniProtKB-UniRule"/>
</dbReference>
<evidence type="ECO:0000256" key="4">
    <source>
        <dbReference type="ARBA" id="ARBA00022917"/>
    </source>
</evidence>
<comment type="cofactor">
    <cofactor evidence="6">
        <name>Fe(2+)</name>
        <dbReference type="ChEBI" id="CHEBI:29033"/>
    </cofactor>
    <text evidence="6">Binds 1 Fe(2+) ion.</text>
</comment>
<evidence type="ECO:0000256" key="3">
    <source>
        <dbReference type="ARBA" id="ARBA00022801"/>
    </source>
</evidence>
<keyword evidence="5 6" id="KW-0408">Iron</keyword>
<protein>
    <recommendedName>
        <fullName evidence="6">Peptide deformylase</fullName>
        <shortName evidence="6">PDF</shortName>
        <ecNumber evidence="6">3.5.1.88</ecNumber>
    </recommendedName>
    <alternativeName>
        <fullName evidence="6">Polypeptide deformylase</fullName>
    </alternativeName>
</protein>
<dbReference type="Gene3D" id="3.90.45.10">
    <property type="entry name" value="Peptide deformylase"/>
    <property type="match status" value="1"/>
</dbReference>
<comment type="function">
    <text evidence="6">Removes the formyl group from the N-terminal Met of newly synthesized proteins. Requires at least a dipeptide for an efficient rate of reaction. N-terminal L-methionine is a prerequisite for activity but the enzyme has broad specificity at other positions.</text>
</comment>
<dbReference type="Pfam" id="PF01327">
    <property type="entry name" value="Pep_deformylase"/>
    <property type="match status" value="1"/>
</dbReference>
<dbReference type="HAMAP" id="MF_00163">
    <property type="entry name" value="Pep_deformylase"/>
    <property type="match status" value="1"/>
</dbReference>
<evidence type="ECO:0000256" key="2">
    <source>
        <dbReference type="ARBA" id="ARBA00022723"/>
    </source>
</evidence>
<comment type="similarity">
    <text evidence="1 6">Belongs to the polypeptide deformylase family.</text>
</comment>
<dbReference type="NCBIfam" id="NF001159">
    <property type="entry name" value="PRK00150.1-3"/>
    <property type="match status" value="1"/>
</dbReference>
<proteinExistence type="inferred from homology"/>
<dbReference type="InterPro" id="IPR036821">
    <property type="entry name" value="Peptide_deformylase_sf"/>
</dbReference>
<organism evidence="7 8">
    <name type="scientific">Helicobacter pylori</name>
    <name type="common">Campylobacter pylori</name>
    <dbReference type="NCBI Taxonomy" id="210"/>
    <lineage>
        <taxon>Bacteria</taxon>
        <taxon>Pseudomonadati</taxon>
        <taxon>Campylobacterota</taxon>
        <taxon>Epsilonproteobacteria</taxon>
        <taxon>Campylobacterales</taxon>
        <taxon>Helicobacteraceae</taxon>
        <taxon>Helicobacter</taxon>
    </lineage>
</organism>
<dbReference type="FunFam" id="3.90.45.10:FF:000008">
    <property type="entry name" value="Peptide deformylase"/>
    <property type="match status" value="1"/>
</dbReference>
<dbReference type="PIRSF" id="PIRSF004749">
    <property type="entry name" value="Pep_def"/>
    <property type="match status" value="1"/>
</dbReference>
<feature type="binding site" evidence="6">
    <location>
        <position position="138"/>
    </location>
    <ligand>
        <name>Fe cation</name>
        <dbReference type="ChEBI" id="CHEBI:24875"/>
    </ligand>
</feature>
<dbReference type="GO" id="GO:0046872">
    <property type="term" value="F:metal ion binding"/>
    <property type="evidence" value="ECO:0007669"/>
    <property type="project" value="UniProtKB-KW"/>
</dbReference>
<reference evidence="7 8" key="1">
    <citation type="journal article" date="2019" name="Sci. Rep.">
        <title>Evolutionary mechanism leading to the multi-cagA genotype in Helicobacter pylori.</title>
        <authorList>
            <person name="Su H."/>
            <person name="Tissera K."/>
            <person name="Jang S."/>
            <person name="Choi Y.H."/>
            <person name="Kim A."/>
            <person name="Cho Y.J."/>
            <person name="Li M."/>
            <person name="Gunawardhana N."/>
            <person name="Merrell D.S."/>
            <person name="Ge L."/>
            <person name="Cha J.H."/>
        </authorList>
    </citation>
    <scope>NUCLEOTIDE SEQUENCE [LARGE SCALE GENOMIC DNA]</scope>
    <source>
        <strain evidence="7 8">B140</strain>
    </source>
</reference>
<dbReference type="PANTHER" id="PTHR10458:SF22">
    <property type="entry name" value="PEPTIDE DEFORMYLASE"/>
    <property type="match status" value="1"/>
</dbReference>
<comment type="catalytic activity">
    <reaction evidence="6">
        <text>N-terminal N-formyl-L-methionyl-[peptide] + H2O = N-terminal L-methionyl-[peptide] + formate</text>
        <dbReference type="Rhea" id="RHEA:24420"/>
        <dbReference type="Rhea" id="RHEA-COMP:10639"/>
        <dbReference type="Rhea" id="RHEA-COMP:10640"/>
        <dbReference type="ChEBI" id="CHEBI:15377"/>
        <dbReference type="ChEBI" id="CHEBI:15740"/>
        <dbReference type="ChEBI" id="CHEBI:49298"/>
        <dbReference type="ChEBI" id="CHEBI:64731"/>
        <dbReference type="EC" id="3.5.1.88"/>
    </reaction>
</comment>
<dbReference type="EC" id="3.5.1.88" evidence="6"/>
<dbReference type="RefSeq" id="WP_145817371.1">
    <property type="nucleotide sequence ID" value="NZ_CP024948.1"/>
</dbReference>
<keyword evidence="2 6" id="KW-0479">Metal-binding</keyword>
<dbReference type="CDD" id="cd00487">
    <property type="entry name" value="Pep_deformylase"/>
    <property type="match status" value="1"/>
</dbReference>
<dbReference type="PANTHER" id="PTHR10458">
    <property type="entry name" value="PEPTIDE DEFORMYLASE"/>
    <property type="match status" value="1"/>
</dbReference>
<evidence type="ECO:0000256" key="1">
    <source>
        <dbReference type="ARBA" id="ARBA00010759"/>
    </source>
</evidence>
<gene>
    <name evidence="6" type="primary">def</name>
    <name evidence="7" type="ORF">CV728_04590</name>
</gene>
<dbReference type="AlphaFoldDB" id="A0A518YFG5"/>
<accession>A0A518YFG5</accession>
<dbReference type="NCBIfam" id="TIGR00079">
    <property type="entry name" value="pept_deformyl"/>
    <property type="match status" value="1"/>
</dbReference>
<sequence>MALLEIIHYPSKILRTISKEVVSFDAKLHQQLDDMHETMIASEGIGLAAIQVGLPLRMLIINLPREDGVQHKEDCLEIINPKFIETGGSMMYREGCLSVPGFYEEVERFEKVKIEYQNRFAEMKVLEASELLAVAIQHEIDHLNGVLFVDKLSILKRKKFEKELKELQKNKNTSNNHD</sequence>
<evidence type="ECO:0000313" key="7">
    <source>
        <dbReference type="EMBL" id="QDY60800.1"/>
    </source>
</evidence>
<evidence type="ECO:0000256" key="5">
    <source>
        <dbReference type="ARBA" id="ARBA00023004"/>
    </source>
</evidence>
<feature type="binding site" evidence="6">
    <location>
        <position position="96"/>
    </location>
    <ligand>
        <name>Fe cation</name>
        <dbReference type="ChEBI" id="CHEBI:24875"/>
    </ligand>
</feature>
<feature type="binding site" evidence="6">
    <location>
        <position position="142"/>
    </location>
    <ligand>
        <name>Fe cation</name>
        <dbReference type="ChEBI" id="CHEBI:24875"/>
    </ligand>
</feature>
<evidence type="ECO:0000256" key="6">
    <source>
        <dbReference type="HAMAP-Rule" id="MF_00163"/>
    </source>
</evidence>
<dbReference type="EMBL" id="CP024948">
    <property type="protein sequence ID" value="QDY60800.1"/>
    <property type="molecule type" value="Genomic_DNA"/>
</dbReference>